<keyword evidence="2" id="KW-0479">Metal-binding</keyword>
<dbReference type="InterPro" id="IPR001128">
    <property type="entry name" value="Cyt_P450"/>
</dbReference>
<reference evidence="5" key="1">
    <citation type="submission" date="2016-03" db="EMBL/GenBank/DDBJ databases">
        <title>Draft genome sequence of Rosellinia necatrix.</title>
        <authorList>
            <person name="Kanematsu S."/>
        </authorList>
    </citation>
    <scope>NUCLEOTIDE SEQUENCE [LARGE SCALE GENOMIC DNA]</scope>
    <source>
        <strain evidence="5">W97</strain>
    </source>
</reference>
<keyword evidence="1" id="KW-0349">Heme</keyword>
<dbReference type="EMBL" id="DF977485">
    <property type="protein sequence ID" value="GAP89385.2"/>
    <property type="molecule type" value="Genomic_DNA"/>
</dbReference>
<dbReference type="InterPro" id="IPR036396">
    <property type="entry name" value="Cyt_P450_sf"/>
</dbReference>
<dbReference type="Pfam" id="PF00067">
    <property type="entry name" value="p450"/>
    <property type="match status" value="1"/>
</dbReference>
<evidence type="ECO:0000256" key="2">
    <source>
        <dbReference type="ARBA" id="ARBA00022723"/>
    </source>
</evidence>
<name>A0A1W2TM32_ROSNE</name>
<evidence type="ECO:0000256" key="3">
    <source>
        <dbReference type="ARBA" id="ARBA00023004"/>
    </source>
</evidence>
<sequence>MHAETSIFLRQLLAAADTRTIVNMTPVCERLVTDVSGLLAFGHALKTQVKDDNRFLPRAMMGRLTLANVFVAWPSLSKIGLPKLVIWWNKAKFDAFRALLMRIIGTRVALPRDAKYDFYSIASTEVGKDREHSPTSENTRELWGEATFLVPAGGMTTSGLLTAVLFYLSSHPAVYERLALEIRRAFPNGKAIQRGSLLTSCTYLRAVIDEALRHSVPTTSMPWREEEDSSASTGEPFAVDGHIIPRGTMVVVNTYCIMHNPE</sequence>
<protein>
    <submittedName>
        <fullName evidence="5">Putative benzoate 4-monooxygenase cytochrome P450 protein</fullName>
    </submittedName>
</protein>
<keyword evidence="6" id="KW-1185">Reference proteome</keyword>
<evidence type="ECO:0000256" key="1">
    <source>
        <dbReference type="ARBA" id="ARBA00022617"/>
    </source>
</evidence>
<feature type="region of interest" description="Disordered" evidence="4">
    <location>
        <begin position="218"/>
        <end position="237"/>
    </location>
</feature>
<dbReference type="GO" id="GO:0005506">
    <property type="term" value="F:iron ion binding"/>
    <property type="evidence" value="ECO:0007669"/>
    <property type="project" value="InterPro"/>
</dbReference>
<keyword evidence="5" id="KW-0560">Oxidoreductase</keyword>
<dbReference type="Proteomes" id="UP000054516">
    <property type="component" value="Unassembled WGS sequence"/>
</dbReference>
<dbReference type="GO" id="GO:0004497">
    <property type="term" value="F:monooxygenase activity"/>
    <property type="evidence" value="ECO:0007669"/>
    <property type="project" value="UniProtKB-KW"/>
</dbReference>
<organism evidence="5">
    <name type="scientific">Rosellinia necatrix</name>
    <name type="common">White root-rot fungus</name>
    <dbReference type="NCBI Taxonomy" id="77044"/>
    <lineage>
        <taxon>Eukaryota</taxon>
        <taxon>Fungi</taxon>
        <taxon>Dikarya</taxon>
        <taxon>Ascomycota</taxon>
        <taxon>Pezizomycotina</taxon>
        <taxon>Sordariomycetes</taxon>
        <taxon>Xylariomycetidae</taxon>
        <taxon>Xylariales</taxon>
        <taxon>Xylariaceae</taxon>
        <taxon>Rosellinia</taxon>
    </lineage>
</organism>
<evidence type="ECO:0000256" key="4">
    <source>
        <dbReference type="SAM" id="MobiDB-lite"/>
    </source>
</evidence>
<dbReference type="AlphaFoldDB" id="A0A1W2TM32"/>
<gene>
    <name evidence="5" type="ORF">SAMD00023353_4000130</name>
</gene>
<keyword evidence="3" id="KW-0408">Iron</keyword>
<keyword evidence="5" id="KW-0503">Monooxygenase</keyword>
<evidence type="ECO:0000313" key="6">
    <source>
        <dbReference type="Proteomes" id="UP000054516"/>
    </source>
</evidence>
<dbReference type="Gene3D" id="1.10.630.10">
    <property type="entry name" value="Cytochrome P450"/>
    <property type="match status" value="1"/>
</dbReference>
<proteinExistence type="predicted"/>
<dbReference type="OrthoDB" id="1470350at2759"/>
<dbReference type="InterPro" id="IPR050121">
    <property type="entry name" value="Cytochrome_P450_monoxygenase"/>
</dbReference>
<evidence type="ECO:0000313" key="5">
    <source>
        <dbReference type="EMBL" id="GAP89385.2"/>
    </source>
</evidence>
<dbReference type="STRING" id="77044.A0A1W2TM32"/>
<dbReference type="GO" id="GO:0016705">
    <property type="term" value="F:oxidoreductase activity, acting on paired donors, with incorporation or reduction of molecular oxygen"/>
    <property type="evidence" value="ECO:0007669"/>
    <property type="project" value="InterPro"/>
</dbReference>
<dbReference type="SUPFAM" id="SSF48264">
    <property type="entry name" value="Cytochrome P450"/>
    <property type="match status" value="1"/>
</dbReference>
<dbReference type="PANTHER" id="PTHR24305">
    <property type="entry name" value="CYTOCHROME P450"/>
    <property type="match status" value="1"/>
</dbReference>
<dbReference type="PANTHER" id="PTHR24305:SF226">
    <property type="entry name" value="CYTOCHROME P450 MONOOXYGENASE"/>
    <property type="match status" value="1"/>
</dbReference>
<dbReference type="GO" id="GO:0020037">
    <property type="term" value="F:heme binding"/>
    <property type="evidence" value="ECO:0007669"/>
    <property type="project" value="InterPro"/>
</dbReference>
<accession>A0A1W2TM32</accession>